<dbReference type="SUPFAM" id="SSF81345">
    <property type="entry name" value="ABC transporter involved in vitamin B12 uptake, BtuC"/>
    <property type="match status" value="1"/>
</dbReference>
<reference evidence="10" key="1">
    <citation type="submission" date="2021-02" db="EMBL/GenBank/DDBJ databases">
        <title>Natrosporangium hydrolyticum gen. nov., sp. nov, a haloalkaliphilic actinobacterium from a soda solonchak soil.</title>
        <authorList>
            <person name="Sorokin D.Y."/>
            <person name="Khijniak T.V."/>
            <person name="Zakharycheva A.P."/>
            <person name="Boueva O.V."/>
            <person name="Ariskina E.V."/>
            <person name="Hahnke R.L."/>
            <person name="Bunk B."/>
            <person name="Sproer C."/>
            <person name="Schumann P."/>
            <person name="Evtushenko L.I."/>
            <person name="Kublanov I.V."/>
        </authorList>
    </citation>
    <scope>NUCLEOTIDE SEQUENCE</scope>
    <source>
        <strain evidence="10">DSM 106523</strain>
    </source>
</reference>
<comment type="subcellular location">
    <subcellularLocation>
        <location evidence="1">Cell membrane</location>
        <topology evidence="1">Multi-pass membrane protein</topology>
    </subcellularLocation>
</comment>
<dbReference type="InterPro" id="IPR000522">
    <property type="entry name" value="ABC_transptr_permease_BtuC"/>
</dbReference>
<dbReference type="EMBL" id="CP070499">
    <property type="protein sequence ID" value="QSB16703.1"/>
    <property type="molecule type" value="Genomic_DNA"/>
</dbReference>
<keyword evidence="11" id="KW-1185">Reference proteome</keyword>
<dbReference type="KEGG" id="nhy:JQS43_10725"/>
<feature type="compositionally biased region" description="Basic residues" evidence="8">
    <location>
        <begin position="1"/>
        <end position="24"/>
    </location>
</feature>
<protein>
    <submittedName>
        <fullName evidence="10">Iron ABC transporter permease</fullName>
    </submittedName>
</protein>
<feature type="region of interest" description="Disordered" evidence="8">
    <location>
        <begin position="1"/>
        <end position="100"/>
    </location>
</feature>
<dbReference type="PANTHER" id="PTHR30472:SF1">
    <property type="entry name" value="FE(3+) DICITRATE TRANSPORT SYSTEM PERMEASE PROTEIN FECC-RELATED"/>
    <property type="match status" value="1"/>
</dbReference>
<evidence type="ECO:0000256" key="1">
    <source>
        <dbReference type="ARBA" id="ARBA00004651"/>
    </source>
</evidence>
<keyword evidence="4" id="KW-1003">Cell membrane</keyword>
<keyword evidence="3" id="KW-0813">Transport</keyword>
<feature type="transmembrane region" description="Helical" evidence="9">
    <location>
        <begin position="298"/>
        <end position="320"/>
    </location>
</feature>
<dbReference type="FunFam" id="1.10.3470.10:FF:000001">
    <property type="entry name" value="Vitamin B12 ABC transporter permease BtuC"/>
    <property type="match status" value="1"/>
</dbReference>
<dbReference type="Pfam" id="PF01032">
    <property type="entry name" value="FecCD"/>
    <property type="match status" value="1"/>
</dbReference>
<name>A0A895YN19_9ACTN</name>
<dbReference type="Proteomes" id="UP000662857">
    <property type="component" value="Chromosome"/>
</dbReference>
<organism evidence="10 11">
    <name type="scientific">Natronosporangium hydrolyticum</name>
    <dbReference type="NCBI Taxonomy" id="2811111"/>
    <lineage>
        <taxon>Bacteria</taxon>
        <taxon>Bacillati</taxon>
        <taxon>Actinomycetota</taxon>
        <taxon>Actinomycetes</taxon>
        <taxon>Micromonosporales</taxon>
        <taxon>Micromonosporaceae</taxon>
        <taxon>Natronosporangium</taxon>
    </lineage>
</organism>
<dbReference type="CDD" id="cd06550">
    <property type="entry name" value="TM_ABC_iron-siderophores_like"/>
    <property type="match status" value="1"/>
</dbReference>
<feature type="transmembrane region" description="Helical" evidence="9">
    <location>
        <begin position="112"/>
        <end position="132"/>
    </location>
</feature>
<proteinExistence type="inferred from homology"/>
<feature type="transmembrane region" description="Helical" evidence="9">
    <location>
        <begin position="380"/>
        <end position="401"/>
    </location>
</feature>
<evidence type="ECO:0000313" key="11">
    <source>
        <dbReference type="Proteomes" id="UP000662857"/>
    </source>
</evidence>
<dbReference type="GO" id="GO:0005886">
    <property type="term" value="C:plasma membrane"/>
    <property type="evidence" value="ECO:0007669"/>
    <property type="project" value="UniProtKB-SubCell"/>
</dbReference>
<keyword evidence="7 9" id="KW-0472">Membrane</keyword>
<gene>
    <name evidence="10" type="ORF">JQS43_10725</name>
</gene>
<evidence type="ECO:0000256" key="8">
    <source>
        <dbReference type="SAM" id="MobiDB-lite"/>
    </source>
</evidence>
<keyword evidence="6 9" id="KW-1133">Transmembrane helix</keyword>
<evidence type="ECO:0000256" key="2">
    <source>
        <dbReference type="ARBA" id="ARBA00007935"/>
    </source>
</evidence>
<accession>A0A895YN19</accession>
<evidence type="ECO:0000256" key="5">
    <source>
        <dbReference type="ARBA" id="ARBA00022692"/>
    </source>
</evidence>
<feature type="transmembrane region" description="Helical" evidence="9">
    <location>
        <begin position="163"/>
        <end position="183"/>
    </location>
</feature>
<feature type="transmembrane region" description="Helical" evidence="9">
    <location>
        <begin position="195"/>
        <end position="216"/>
    </location>
</feature>
<evidence type="ECO:0000256" key="4">
    <source>
        <dbReference type="ARBA" id="ARBA00022475"/>
    </source>
</evidence>
<keyword evidence="5 9" id="KW-0812">Transmembrane</keyword>
<evidence type="ECO:0000256" key="6">
    <source>
        <dbReference type="ARBA" id="ARBA00022989"/>
    </source>
</evidence>
<sequence length="437" mass="45120">MLRRQLDRRRRGAGRRQAHGKPGARRGDRGRRGQRPPVPFRQPVRRRPGSAQHRTGGRPAPPRAVHRAVGQQRVAEATVARRDETTAPQQPPPPRRPAQAPRVLLRGGLGRGAGLVVAALVLGVVSVLSVLVGNFSVGFADVIAALDGPAESDLDRVVRHVRIPRTVTGLLVGAALGIAGAVMQGLTRNPLAGPGILGVNAGSALAVVLAMALLGVATVSGYIWFAFVGAAVAAVFVYFLGSLGHGGATPVKLALAGAAFTALVGAVTTAITLLDASTLDDFRFWVVGSLTRAGGTDLVIVTPFIVAGAVAAVVISRALNAIALGDDMASSLGTKLMAVRAVGALSVVLLAGAATAVAGPVGFVGLVIPHIARMITGPDYRWLLPWCVLLGPIVLLLADVLGRVLVAPQQLQVGIITALAGAPFFLYLVRNRKVPQL</sequence>
<dbReference type="GO" id="GO:0033214">
    <property type="term" value="P:siderophore-iron import into cell"/>
    <property type="evidence" value="ECO:0007669"/>
    <property type="project" value="TreeGrafter"/>
</dbReference>
<feature type="transmembrane region" description="Helical" evidence="9">
    <location>
        <begin position="413"/>
        <end position="429"/>
    </location>
</feature>
<evidence type="ECO:0000256" key="7">
    <source>
        <dbReference type="ARBA" id="ARBA00023136"/>
    </source>
</evidence>
<feature type="transmembrane region" description="Helical" evidence="9">
    <location>
        <begin position="341"/>
        <end position="368"/>
    </location>
</feature>
<dbReference type="PANTHER" id="PTHR30472">
    <property type="entry name" value="FERRIC ENTEROBACTIN TRANSPORT SYSTEM PERMEASE PROTEIN"/>
    <property type="match status" value="1"/>
</dbReference>
<dbReference type="AlphaFoldDB" id="A0A895YN19"/>
<dbReference type="InterPro" id="IPR037294">
    <property type="entry name" value="ABC_BtuC-like"/>
</dbReference>
<evidence type="ECO:0000256" key="9">
    <source>
        <dbReference type="SAM" id="Phobius"/>
    </source>
</evidence>
<evidence type="ECO:0000256" key="3">
    <source>
        <dbReference type="ARBA" id="ARBA00022448"/>
    </source>
</evidence>
<feature type="transmembrane region" description="Helical" evidence="9">
    <location>
        <begin position="222"/>
        <end position="241"/>
    </location>
</feature>
<comment type="similarity">
    <text evidence="2">Belongs to the binding-protein-dependent transport system permease family. FecCD subfamily.</text>
</comment>
<dbReference type="GO" id="GO:0022857">
    <property type="term" value="F:transmembrane transporter activity"/>
    <property type="evidence" value="ECO:0007669"/>
    <property type="project" value="InterPro"/>
</dbReference>
<dbReference type="Gene3D" id="1.10.3470.10">
    <property type="entry name" value="ABC transporter involved in vitamin B12 uptake, BtuC"/>
    <property type="match status" value="1"/>
</dbReference>
<evidence type="ECO:0000313" key="10">
    <source>
        <dbReference type="EMBL" id="QSB16703.1"/>
    </source>
</evidence>
<feature type="transmembrane region" description="Helical" evidence="9">
    <location>
        <begin position="253"/>
        <end position="274"/>
    </location>
</feature>